<feature type="domain" description="P2X purinoreceptor 7 intracellular" evidence="1">
    <location>
        <begin position="24"/>
        <end position="163"/>
    </location>
</feature>
<keyword evidence="2" id="KW-1185">Reference proteome</keyword>
<protein>
    <submittedName>
        <fullName evidence="3">P2X purinoceptor 7-like</fullName>
    </submittedName>
</protein>
<dbReference type="PANTHER" id="PTHR36981:SF3">
    <property type="entry name" value="UBIQUITIN-LIKE PROTEASE FAMILY PROFILE DOMAIN-CONTAINING PROTEIN"/>
    <property type="match status" value="1"/>
</dbReference>
<gene>
    <name evidence="3" type="primary">LOC102806722</name>
</gene>
<dbReference type="GeneID" id="102806722"/>
<dbReference type="Pfam" id="PF20478">
    <property type="entry name" value="P2RX7_C"/>
    <property type="match status" value="1"/>
</dbReference>
<dbReference type="InterPro" id="IPR046815">
    <property type="entry name" value="P2RX7_C"/>
</dbReference>
<name>A0ABM0MRX2_SACKO</name>
<dbReference type="Proteomes" id="UP000694865">
    <property type="component" value="Unplaced"/>
</dbReference>
<reference evidence="3" key="1">
    <citation type="submission" date="2025-08" db="UniProtKB">
        <authorList>
            <consortium name="RefSeq"/>
        </authorList>
    </citation>
    <scope>IDENTIFICATION</scope>
    <source>
        <tissue evidence="3">Testes</tissue>
    </source>
</reference>
<evidence type="ECO:0000259" key="1">
    <source>
        <dbReference type="Pfam" id="PF20478"/>
    </source>
</evidence>
<dbReference type="RefSeq" id="XP_006822763.1">
    <property type="nucleotide sequence ID" value="XM_006822700.1"/>
</dbReference>
<dbReference type="PANTHER" id="PTHR36981">
    <property type="entry name" value="ZGC:195170"/>
    <property type="match status" value="1"/>
</dbReference>
<sequence>MNTDELKSLCLSMVERQPGLVFNVMKEIDNNGDSQRTTRDDVPSWCVCQYCQEMPTEAERQCCGYTPNGCVTKWPEMQLYCLDNGVLSLCRGYRRSVFGLTIAGEDRDEIDDPNKSWRHAAYRQFILWRHGKIGRDDRRVIPSCCVWEIRKKFPNPHGQYVGFLASRLR</sequence>
<proteinExistence type="predicted"/>
<organism evidence="2 3">
    <name type="scientific">Saccoglossus kowalevskii</name>
    <name type="common">Acorn worm</name>
    <dbReference type="NCBI Taxonomy" id="10224"/>
    <lineage>
        <taxon>Eukaryota</taxon>
        <taxon>Metazoa</taxon>
        <taxon>Hemichordata</taxon>
        <taxon>Enteropneusta</taxon>
        <taxon>Harrimaniidae</taxon>
        <taxon>Saccoglossus</taxon>
    </lineage>
</organism>
<accession>A0ABM0MRX2</accession>
<evidence type="ECO:0000313" key="3">
    <source>
        <dbReference type="RefSeq" id="XP_006822763.1"/>
    </source>
</evidence>
<evidence type="ECO:0000313" key="2">
    <source>
        <dbReference type="Proteomes" id="UP000694865"/>
    </source>
</evidence>